<sequence>MSKNKKRMTYIVLTSILIIGLVILGNRLSSYSELLHRSYIDEVEKNFESITRYAELLSEASKGSKTEEDLIIASWRLQRIESDLVDQLDYLVMSGLYKDNYNIGFDNASDKLDAISKTLRDASSYESGKIPPEIRKELKSESEYISTIMSKLHFKDLTINEIKKLFQAFENEMWEPADWQYNENR</sequence>
<reference evidence="1 2" key="1">
    <citation type="submission" date="2019-11" db="EMBL/GenBank/DDBJ databases">
        <title>Genome sequences of 17 halophilic strains isolated from different environments.</title>
        <authorList>
            <person name="Furrow R.E."/>
        </authorList>
    </citation>
    <scope>NUCLEOTIDE SEQUENCE [LARGE SCALE GENOMIC DNA]</scope>
    <source>
        <strain evidence="1 2">22514_16_FS</strain>
    </source>
</reference>
<evidence type="ECO:0000313" key="2">
    <source>
        <dbReference type="Proteomes" id="UP000468638"/>
    </source>
</evidence>
<name>A0A6I4ZYJ9_9BACI</name>
<protein>
    <submittedName>
        <fullName evidence="1">Uncharacterized protein</fullName>
    </submittedName>
</protein>
<dbReference type="OrthoDB" id="9908399at2"/>
<dbReference type="Proteomes" id="UP000468638">
    <property type="component" value="Unassembled WGS sequence"/>
</dbReference>
<comment type="caution">
    <text evidence="1">The sequence shown here is derived from an EMBL/GenBank/DDBJ whole genome shotgun (WGS) entry which is preliminary data.</text>
</comment>
<accession>A0A6I4ZYJ9</accession>
<proteinExistence type="predicted"/>
<dbReference type="AlphaFoldDB" id="A0A6I4ZYJ9"/>
<organism evidence="1 2">
    <name type="scientific">Pontibacillus yanchengensis</name>
    <dbReference type="NCBI Taxonomy" id="462910"/>
    <lineage>
        <taxon>Bacteria</taxon>
        <taxon>Bacillati</taxon>
        <taxon>Bacillota</taxon>
        <taxon>Bacilli</taxon>
        <taxon>Bacillales</taxon>
        <taxon>Bacillaceae</taxon>
        <taxon>Pontibacillus</taxon>
    </lineage>
</organism>
<dbReference type="RefSeq" id="WP_160909664.1">
    <property type="nucleotide sequence ID" value="NZ_WMEQ01000006.1"/>
</dbReference>
<dbReference type="EMBL" id="WMEQ01000006">
    <property type="protein sequence ID" value="MYL33996.1"/>
    <property type="molecule type" value="Genomic_DNA"/>
</dbReference>
<evidence type="ECO:0000313" key="1">
    <source>
        <dbReference type="EMBL" id="MYL33996.1"/>
    </source>
</evidence>
<gene>
    <name evidence="1" type="ORF">GLW05_10340</name>
</gene>